<evidence type="ECO:0000313" key="1">
    <source>
        <dbReference type="EMBL" id="QDT28443.1"/>
    </source>
</evidence>
<name>A0A517Q9Z6_9PLAN</name>
<accession>A0A518A9A5</accession>
<protein>
    <submittedName>
        <fullName evidence="1">Uncharacterized protein</fullName>
    </submittedName>
</protein>
<organism evidence="1 2">
    <name type="scientific">Gimesia panareensis</name>
    <dbReference type="NCBI Taxonomy" id="2527978"/>
    <lineage>
        <taxon>Bacteria</taxon>
        <taxon>Pseudomonadati</taxon>
        <taxon>Planctomycetota</taxon>
        <taxon>Planctomycetia</taxon>
        <taxon>Planctomycetales</taxon>
        <taxon>Planctomycetaceae</taxon>
        <taxon>Gimesia</taxon>
    </lineage>
</organism>
<dbReference type="Proteomes" id="UP000315647">
    <property type="component" value="Chromosome"/>
</dbReference>
<accession>A0A517Q9Z6</accession>
<reference evidence="1 2" key="1">
    <citation type="submission" date="2019-03" db="EMBL/GenBank/DDBJ databases">
        <title>Deep-cultivation of Planctomycetes and their phenomic and genomic characterization uncovers novel biology.</title>
        <authorList>
            <person name="Wiegand S."/>
            <person name="Jogler M."/>
            <person name="Boedeker C."/>
            <person name="Pinto D."/>
            <person name="Vollmers J."/>
            <person name="Rivas-Marin E."/>
            <person name="Kohn T."/>
            <person name="Peeters S.H."/>
            <person name="Heuer A."/>
            <person name="Rast P."/>
            <person name="Oberbeckmann S."/>
            <person name="Bunk B."/>
            <person name="Jeske O."/>
            <person name="Meyerdierks A."/>
            <person name="Storesund J.E."/>
            <person name="Kallscheuer N."/>
            <person name="Luecker S."/>
            <person name="Lage O.M."/>
            <person name="Pohl T."/>
            <person name="Merkel B.J."/>
            <person name="Hornburger P."/>
            <person name="Mueller R.-W."/>
            <person name="Bruemmer F."/>
            <person name="Labrenz M."/>
            <person name="Spormann A.M."/>
            <person name="Op den Camp H."/>
            <person name="Overmann J."/>
            <person name="Amann R."/>
            <person name="Jetten M.S.M."/>
            <person name="Mascher T."/>
            <person name="Medema M.H."/>
            <person name="Devos D.P."/>
            <person name="Kaster A.-K."/>
            <person name="Ovreas L."/>
            <person name="Rohde M."/>
            <person name="Galperin M.Y."/>
            <person name="Jogler C."/>
        </authorList>
    </citation>
    <scope>NUCLEOTIDE SEQUENCE [LARGE SCALE GENOMIC DNA]</scope>
    <source>
        <strain evidence="1 2">Enr10</strain>
    </source>
</reference>
<keyword evidence="2" id="KW-1185">Reference proteome</keyword>
<evidence type="ECO:0000313" key="2">
    <source>
        <dbReference type="Proteomes" id="UP000315647"/>
    </source>
</evidence>
<gene>
    <name evidence="1" type="ORF">Enr10x_37870</name>
</gene>
<proteinExistence type="predicted"/>
<sequence>MESSISSKRRCVKYMSRLILGCALLLVLYVISLGPALAFCRRPVWPGFGMKHVPHPDNVWIDRLYAPLYDFREPFVCMPEFADASPLKQEMMLALRSYVEHCQSLKYSLKKYCPARLKLMVPGFLPPAMSQPARQAVW</sequence>
<dbReference type="EMBL" id="CP037421">
    <property type="protein sequence ID" value="QDT28443.1"/>
    <property type="molecule type" value="Genomic_DNA"/>
</dbReference>
<dbReference type="AlphaFoldDB" id="A0A517Q9Z6"/>